<proteinExistence type="predicted"/>
<dbReference type="NCBIfam" id="TIGR01764">
    <property type="entry name" value="excise"/>
    <property type="match status" value="1"/>
</dbReference>
<dbReference type="SUPFAM" id="SSF46955">
    <property type="entry name" value="Putative DNA-binding domain"/>
    <property type="match status" value="1"/>
</dbReference>
<dbReference type="InterPro" id="IPR001387">
    <property type="entry name" value="Cro/C1-type_HTH"/>
</dbReference>
<dbReference type="InterPro" id="IPR036388">
    <property type="entry name" value="WH-like_DNA-bd_sf"/>
</dbReference>
<dbReference type="Gene3D" id="1.10.10.10">
    <property type="entry name" value="Winged helix-like DNA-binding domain superfamily/Winged helix DNA-binding domain"/>
    <property type="match status" value="1"/>
</dbReference>
<evidence type="ECO:0000313" key="3">
    <source>
        <dbReference type="Proteomes" id="UP000760480"/>
    </source>
</evidence>
<comment type="caution">
    <text evidence="2">The sequence shown here is derived from an EMBL/GenBank/DDBJ whole genome shotgun (WGS) entry which is preliminary data.</text>
</comment>
<sequence>MQDRWLSVDEIAEYLGVSKDTVYAWVSGKGMPGYKVGRFWKFKKEDVDAWVRAGGAASISDDDLEEAPRDA</sequence>
<organism evidence="2 3">
    <name type="scientific">Candidatus Competibacter phosphatis</name>
    <dbReference type="NCBI Taxonomy" id="221280"/>
    <lineage>
        <taxon>Bacteria</taxon>
        <taxon>Pseudomonadati</taxon>
        <taxon>Pseudomonadota</taxon>
        <taxon>Gammaproteobacteria</taxon>
        <taxon>Candidatus Competibacteraceae</taxon>
        <taxon>Candidatus Competibacter</taxon>
    </lineage>
</organism>
<dbReference type="InterPro" id="IPR010093">
    <property type="entry name" value="SinI_DNA-bd"/>
</dbReference>
<dbReference type="CDD" id="cd00093">
    <property type="entry name" value="HTH_XRE"/>
    <property type="match status" value="1"/>
</dbReference>
<dbReference type="NCBIfam" id="NF047737">
    <property type="entry name" value="antiphage_MADS1"/>
    <property type="match status" value="1"/>
</dbReference>
<accession>A0ABX1TLS0</accession>
<dbReference type="Pfam" id="PF12728">
    <property type="entry name" value="HTH_17"/>
    <property type="match status" value="1"/>
</dbReference>
<evidence type="ECO:0000313" key="2">
    <source>
        <dbReference type="EMBL" id="NMQ19614.1"/>
    </source>
</evidence>
<dbReference type="EMBL" id="SPMZ01000029">
    <property type="protein sequence ID" value="NMQ19614.1"/>
    <property type="molecule type" value="Genomic_DNA"/>
</dbReference>
<dbReference type="InterPro" id="IPR041657">
    <property type="entry name" value="HTH_17"/>
</dbReference>
<dbReference type="Proteomes" id="UP000760480">
    <property type="component" value="Unassembled WGS sequence"/>
</dbReference>
<dbReference type="RefSeq" id="WP_169248869.1">
    <property type="nucleotide sequence ID" value="NZ_SPMZ01000029.1"/>
</dbReference>
<gene>
    <name evidence="2" type="ORF">E4P82_10650</name>
</gene>
<feature type="domain" description="Helix-turn-helix" evidence="1">
    <location>
        <begin position="5"/>
        <end position="53"/>
    </location>
</feature>
<keyword evidence="3" id="KW-1185">Reference proteome</keyword>
<evidence type="ECO:0000259" key="1">
    <source>
        <dbReference type="Pfam" id="PF12728"/>
    </source>
</evidence>
<dbReference type="InterPro" id="IPR009061">
    <property type="entry name" value="DNA-bd_dom_put_sf"/>
</dbReference>
<reference evidence="2 3" key="1">
    <citation type="submission" date="2019-03" db="EMBL/GenBank/DDBJ databases">
        <title>Metabolic reconstructions from genomes of highly enriched 'Candidatus Accumulibacter' and 'Candidatus Competibacter' bioreactor populations.</title>
        <authorList>
            <person name="Annavajhala M.K."/>
            <person name="Welles L."/>
            <person name="Abbas B."/>
            <person name="Sorokin D."/>
            <person name="Park H."/>
            <person name="Van Loosdrecht M."/>
            <person name="Chandran K."/>
        </authorList>
    </citation>
    <scope>NUCLEOTIDE SEQUENCE [LARGE SCALE GENOMIC DNA]</scope>
    <source>
        <strain evidence="2 3">SBR_G</strain>
    </source>
</reference>
<protein>
    <submittedName>
        <fullName evidence="2">Helix-turn-helix domain-containing protein</fullName>
    </submittedName>
</protein>
<name>A0ABX1TLS0_9GAMM</name>